<sequence length="1295" mass="149299">MASIVRQFCKELQPDDDAPFYIVNLSHYARQYLQWMHFLGRIRPFYAVKCNPSGFIVRVIAEFGGGFDCASAEELDLVRKTCGADFDCATRVIFAHPCKPVSHIRHFREAGVQMTVVDNEDELKKLKQHWPEAKVLLRLKPDDKNSLSPFSTKFGANELECITLLRLARELGVQLVGCSFHVGSRCLDAQIYTQSLRLARRIFDIARRDEFGFEFKILDIGGGFSGHNWDKPSFPKVAEVINKRLDKLFPESEGITLMSEPGRYFSSGINELSCPDGSLNNDYGFCYADDDGLEPQTINNQKDYSFELMNEYDEETELDHPLFTETTLKHDEEPFYMKKFQKYYTRFLLELREQHLLSQNIISSITSNISVLFNIVLNIIKRTGNDANTTATAVIPIVKVEETINQTIWMIENTASNEYKFLKSCKEFFKYEEPYELEFDKSGKCGYIIPIKESIQNFLNKPQVIDLLIKNTNETILASKNDKDLLLTYRDGTAAAANQSLQKDRTSFLLQLYSDEVSVTNPIGPKKDEQKLSLFYYILDDLPQIIRSLLNSIGLIGICLSKFLTNPSHRHKFFETMVNDLNELQTKGLTLSCFTGRLYFAFDLMAADNLAANDFGGFQKNFNNGYFCCMCYISYTYKSVPLTDISFLFRSKTSHEYYLNQMLQSKNSIFGITRRCDFSNLIAFHPVKSLPFDIMHDFSEGVCMIIVNSILKELSARRILTYTQIESRLEGFKYGQNDQSNKPPTVRPKHLTNNHISGSASQKLLLFQMIPIIFNDVIDRLTDLLPIYICLLDDGDNEGQLLFIDENIKTCDSIPFVDEVVIENAEASLSKSSSTHSEDEEHDDRLIENEIQLQEDYELPQFPTDLKLVVDQKNFTKLAAHTYFRRVLLNLVYDDIAHKHSLLYPKAQDYLIITKAVLRSLNIPIDDKNALNEYRESIKQKFKNERKPLQKINAQVQRNKNKFGKGPGRPVKKTDLVSAERKTEKIIFIGRSDDEQDMFKLNQMMKDEFNKQSPDMEVVTYYWRKTFTYRRLFTRNNSTKDVLLEYPSYSLPSLDPTEPTPCIKMCDNKYELYLDYQLIGQTTSAQQAVSFLLCLYNIFEIKFTRHSRGIHLLYGVVFQDQNELKNKSIAHQHQMTTTTMNNISVIQNTTSVKRNENDSMVIEESEFIQDQHTNNVTRETTFTSSFNNTQRLNLLFSNSSSMFVTYFALPFTLAAKKNINVVSTTSEHEFISTGKQCTNLNVDENIFQTIHTNCFDTEPTPGSPQQSKKKRKPPAIHEETTRIPPRRQRKRSKLT</sequence>
<dbReference type="FunFam" id="3.20.20.10:FF:000005">
    <property type="entry name" value="Ornithine decarboxylase"/>
    <property type="match status" value="1"/>
</dbReference>
<proteinExistence type="inferred from homology"/>
<evidence type="ECO:0000256" key="7">
    <source>
        <dbReference type="ARBA" id="ARBA00034138"/>
    </source>
</evidence>
<feature type="domain" description="Orn/DAP/Arg decarboxylase 2 N-terminal" evidence="12">
    <location>
        <begin position="28"/>
        <end position="266"/>
    </location>
</feature>
<feature type="compositionally biased region" description="Basic residues" evidence="11">
    <location>
        <begin position="1284"/>
        <end position="1295"/>
    </location>
</feature>
<evidence type="ECO:0000256" key="4">
    <source>
        <dbReference type="ARBA" id="ARBA00023115"/>
    </source>
</evidence>
<dbReference type="PRINTS" id="PR01179">
    <property type="entry name" value="ODADCRBXLASE"/>
</dbReference>
<dbReference type="InterPro" id="IPR022653">
    <property type="entry name" value="De-COase2_pyr-phos_BS"/>
</dbReference>
<evidence type="ECO:0000256" key="9">
    <source>
        <dbReference type="ARBA" id="ARBA00046672"/>
    </source>
</evidence>
<dbReference type="GO" id="GO:0004586">
    <property type="term" value="F:ornithine decarboxylase activity"/>
    <property type="evidence" value="ECO:0007669"/>
    <property type="project" value="UniProtKB-EC"/>
</dbReference>
<dbReference type="PROSITE" id="PS00878">
    <property type="entry name" value="ODR_DC_2_1"/>
    <property type="match status" value="1"/>
</dbReference>
<gene>
    <name evidence="14" type="ORF">JXQ802_LOCUS40325</name>
    <name evidence="13" type="ORF">PYM288_LOCUS25804</name>
</gene>
<dbReference type="EMBL" id="CAJNOH010001454">
    <property type="protein sequence ID" value="CAF1219623.1"/>
    <property type="molecule type" value="Genomic_DNA"/>
</dbReference>
<dbReference type="Pfam" id="PF02784">
    <property type="entry name" value="Orn_Arg_deC_N"/>
    <property type="match status" value="1"/>
</dbReference>
<dbReference type="GO" id="GO:0033387">
    <property type="term" value="P:putrescine biosynthetic process from arginine, via ornithine"/>
    <property type="evidence" value="ECO:0007669"/>
    <property type="project" value="TreeGrafter"/>
</dbReference>
<dbReference type="Proteomes" id="UP000663854">
    <property type="component" value="Unassembled WGS sequence"/>
</dbReference>
<dbReference type="InterPro" id="IPR022644">
    <property type="entry name" value="De-COase2_N"/>
</dbReference>
<evidence type="ECO:0000256" key="1">
    <source>
        <dbReference type="ARBA" id="ARBA00001933"/>
    </source>
</evidence>
<comment type="caution">
    <text evidence="13">The sequence shown here is derived from an EMBL/GenBank/DDBJ whole genome shotgun (WGS) entry which is preliminary data.</text>
</comment>
<reference evidence="13" key="1">
    <citation type="submission" date="2021-02" db="EMBL/GenBank/DDBJ databases">
        <authorList>
            <person name="Nowell W R."/>
        </authorList>
    </citation>
    <scope>NUCLEOTIDE SEQUENCE</scope>
</reference>
<comment type="catalytic activity">
    <reaction evidence="10">
        <text>L-ornithine + H(+) = putrescine + CO2</text>
        <dbReference type="Rhea" id="RHEA:22964"/>
        <dbReference type="ChEBI" id="CHEBI:15378"/>
        <dbReference type="ChEBI" id="CHEBI:16526"/>
        <dbReference type="ChEBI" id="CHEBI:46911"/>
        <dbReference type="ChEBI" id="CHEBI:326268"/>
        <dbReference type="EC" id="4.1.1.17"/>
    </reaction>
</comment>
<evidence type="ECO:0000256" key="11">
    <source>
        <dbReference type="SAM" id="MobiDB-lite"/>
    </source>
</evidence>
<evidence type="ECO:0000313" key="14">
    <source>
        <dbReference type="EMBL" id="CAF1499280.1"/>
    </source>
</evidence>
<evidence type="ECO:0000256" key="8">
    <source>
        <dbReference type="ARBA" id="ARBA00037173"/>
    </source>
</evidence>
<dbReference type="EMBL" id="CAJNOL010002423">
    <property type="protein sequence ID" value="CAF1499280.1"/>
    <property type="molecule type" value="Genomic_DNA"/>
</dbReference>
<evidence type="ECO:0000313" key="13">
    <source>
        <dbReference type="EMBL" id="CAF1219623.1"/>
    </source>
</evidence>
<evidence type="ECO:0000313" key="15">
    <source>
        <dbReference type="Proteomes" id="UP000663854"/>
    </source>
</evidence>
<dbReference type="SUPFAM" id="SSF51419">
    <property type="entry name" value="PLP-binding barrel"/>
    <property type="match status" value="1"/>
</dbReference>
<evidence type="ECO:0000256" key="6">
    <source>
        <dbReference type="ARBA" id="ARBA00034115"/>
    </source>
</evidence>
<dbReference type="GO" id="GO:0005737">
    <property type="term" value="C:cytoplasm"/>
    <property type="evidence" value="ECO:0007669"/>
    <property type="project" value="TreeGrafter"/>
</dbReference>
<keyword evidence="5" id="KW-0456">Lyase</keyword>
<organism evidence="13 15">
    <name type="scientific">Rotaria sordida</name>
    <dbReference type="NCBI Taxonomy" id="392033"/>
    <lineage>
        <taxon>Eukaryota</taxon>
        <taxon>Metazoa</taxon>
        <taxon>Spiralia</taxon>
        <taxon>Gnathifera</taxon>
        <taxon>Rotifera</taxon>
        <taxon>Eurotatoria</taxon>
        <taxon>Bdelloidea</taxon>
        <taxon>Philodinida</taxon>
        <taxon>Philodinidae</taxon>
        <taxon>Rotaria</taxon>
    </lineage>
</organism>
<dbReference type="EC" id="4.1.1.17" evidence="7"/>
<comment type="function">
    <text evidence="8">Catalyzes the first and rate-limiting step of polyamine biosynthesis that converts ornithine into putrescine, which is the precursor for the polyamines, spermidine and spermine. Polyamines are essential for cell proliferation and are implicated in cellular processes, ranging from DNA replication to apoptosis.</text>
</comment>
<evidence type="ECO:0000256" key="3">
    <source>
        <dbReference type="ARBA" id="ARBA00022898"/>
    </source>
</evidence>
<dbReference type="PANTHER" id="PTHR11482:SF6">
    <property type="entry name" value="ORNITHINE DECARBOXYLASE 1-RELATED"/>
    <property type="match status" value="1"/>
</dbReference>
<evidence type="ECO:0000259" key="12">
    <source>
        <dbReference type="Pfam" id="PF02784"/>
    </source>
</evidence>
<feature type="region of interest" description="Disordered" evidence="11">
    <location>
        <begin position="1254"/>
        <end position="1295"/>
    </location>
</feature>
<accession>A0A814XS47</accession>
<keyword evidence="16" id="KW-1185">Reference proteome</keyword>
<comment type="pathway">
    <text evidence="6">Amine and polyamine biosynthesis; putrescine biosynthesis via L-ornithine pathway; putrescine from L-ornithine: step 1/1.</text>
</comment>
<keyword evidence="3" id="KW-0663">Pyridoxal phosphate</keyword>
<comment type="subunit">
    <text evidence="9">Homodimer. Only the dimer is catalytically active, as the active sites are constructed of residues from both monomers.</text>
</comment>
<dbReference type="InterPro" id="IPR002433">
    <property type="entry name" value="Orn_de-COase"/>
</dbReference>
<feature type="region of interest" description="Disordered" evidence="11">
    <location>
        <begin position="734"/>
        <end position="753"/>
    </location>
</feature>
<comment type="similarity">
    <text evidence="2">Belongs to the Orn/Lys/Arg decarboxylase class-II family.</text>
</comment>
<name>A0A814XS47_9BILA</name>
<keyword evidence="4" id="KW-0620">Polyamine biosynthesis</keyword>
<evidence type="ECO:0000256" key="5">
    <source>
        <dbReference type="ARBA" id="ARBA00023239"/>
    </source>
</evidence>
<dbReference type="PRINTS" id="PR01182">
    <property type="entry name" value="ORNDCRBXLASE"/>
</dbReference>
<evidence type="ECO:0000313" key="16">
    <source>
        <dbReference type="Proteomes" id="UP000663870"/>
    </source>
</evidence>
<evidence type="ECO:0000256" key="10">
    <source>
        <dbReference type="ARBA" id="ARBA00049127"/>
    </source>
</evidence>
<dbReference type="InterPro" id="IPR029066">
    <property type="entry name" value="PLP-binding_barrel"/>
</dbReference>
<dbReference type="Gene3D" id="3.20.20.10">
    <property type="entry name" value="Alanine racemase"/>
    <property type="match status" value="1"/>
</dbReference>
<dbReference type="PANTHER" id="PTHR11482">
    <property type="entry name" value="ARGININE/DIAMINOPIMELATE/ORNITHINE DECARBOXYLASE"/>
    <property type="match status" value="1"/>
</dbReference>
<protein>
    <recommendedName>
        <fullName evidence="7">ornithine decarboxylase</fullName>
        <ecNumber evidence="7">4.1.1.17</ecNumber>
    </recommendedName>
</protein>
<dbReference type="Proteomes" id="UP000663870">
    <property type="component" value="Unassembled WGS sequence"/>
</dbReference>
<dbReference type="InterPro" id="IPR000183">
    <property type="entry name" value="Orn/DAP/Arg_de-COase"/>
</dbReference>
<comment type="cofactor">
    <cofactor evidence="1">
        <name>pyridoxal 5'-phosphate</name>
        <dbReference type="ChEBI" id="CHEBI:597326"/>
    </cofactor>
</comment>
<evidence type="ECO:0000256" key="2">
    <source>
        <dbReference type="ARBA" id="ARBA00008872"/>
    </source>
</evidence>